<dbReference type="SUPFAM" id="SSF82171">
    <property type="entry name" value="DPP6 N-terminal domain-like"/>
    <property type="match status" value="1"/>
</dbReference>
<organism evidence="7 8">
    <name type="scientific">Inhella proteolytica</name>
    <dbReference type="NCBI Taxonomy" id="2795029"/>
    <lineage>
        <taxon>Bacteria</taxon>
        <taxon>Pseudomonadati</taxon>
        <taxon>Pseudomonadota</taxon>
        <taxon>Betaproteobacteria</taxon>
        <taxon>Burkholderiales</taxon>
        <taxon>Sphaerotilaceae</taxon>
        <taxon>Inhella</taxon>
    </lineage>
</organism>
<dbReference type="InterPro" id="IPR029058">
    <property type="entry name" value="AB_hydrolase_fold"/>
</dbReference>
<dbReference type="EMBL" id="JAEDAK010000015">
    <property type="protein sequence ID" value="MBH9578803.1"/>
    <property type="molecule type" value="Genomic_DNA"/>
</dbReference>
<dbReference type="GO" id="GO:0006508">
    <property type="term" value="P:proteolysis"/>
    <property type="evidence" value="ECO:0007669"/>
    <property type="project" value="UniProtKB-KW"/>
</dbReference>
<feature type="domain" description="Peptidase S9 prolyl oligopeptidase catalytic" evidence="6">
    <location>
        <begin position="473"/>
        <end position="679"/>
    </location>
</feature>
<dbReference type="PANTHER" id="PTHR42776:SF13">
    <property type="entry name" value="DIPEPTIDYL-PEPTIDASE 5"/>
    <property type="match status" value="1"/>
</dbReference>
<keyword evidence="3" id="KW-0732">Signal</keyword>
<dbReference type="RefSeq" id="WP_198112574.1">
    <property type="nucleotide sequence ID" value="NZ_JAEDAK010000015.1"/>
</dbReference>
<dbReference type="SUPFAM" id="SSF53474">
    <property type="entry name" value="alpha/beta-Hydrolases"/>
    <property type="match status" value="1"/>
</dbReference>
<dbReference type="AlphaFoldDB" id="A0A931J6Q2"/>
<accession>A0A931J6Q2</accession>
<comment type="similarity">
    <text evidence="1">Belongs to the peptidase S9C family.</text>
</comment>
<keyword evidence="2" id="KW-0645">Protease</keyword>
<protein>
    <submittedName>
        <fullName evidence="7">S9 family peptidase</fullName>
    </submittedName>
</protein>
<reference evidence="7" key="1">
    <citation type="submission" date="2020-12" db="EMBL/GenBank/DDBJ databases">
        <title>The genome sequence of Inhella sp. 1Y17.</title>
        <authorList>
            <person name="Liu Y."/>
        </authorList>
    </citation>
    <scope>NUCLEOTIDE SEQUENCE</scope>
    <source>
        <strain evidence="7">1Y17</strain>
    </source>
</reference>
<dbReference type="InterPro" id="IPR001375">
    <property type="entry name" value="Peptidase_S9_cat"/>
</dbReference>
<gene>
    <name evidence="7" type="ORF">I7X39_18075</name>
</gene>
<dbReference type="Pfam" id="PF07676">
    <property type="entry name" value="PD40"/>
    <property type="match status" value="1"/>
</dbReference>
<evidence type="ECO:0000256" key="1">
    <source>
        <dbReference type="ARBA" id="ARBA00010040"/>
    </source>
</evidence>
<evidence type="ECO:0000256" key="3">
    <source>
        <dbReference type="ARBA" id="ARBA00022729"/>
    </source>
</evidence>
<evidence type="ECO:0000256" key="5">
    <source>
        <dbReference type="ARBA" id="ARBA00022825"/>
    </source>
</evidence>
<evidence type="ECO:0000313" key="8">
    <source>
        <dbReference type="Proteomes" id="UP000613266"/>
    </source>
</evidence>
<evidence type="ECO:0000313" key="7">
    <source>
        <dbReference type="EMBL" id="MBH9578803.1"/>
    </source>
</evidence>
<evidence type="ECO:0000256" key="2">
    <source>
        <dbReference type="ARBA" id="ARBA00022670"/>
    </source>
</evidence>
<proteinExistence type="inferred from homology"/>
<dbReference type="GO" id="GO:0004252">
    <property type="term" value="F:serine-type endopeptidase activity"/>
    <property type="evidence" value="ECO:0007669"/>
    <property type="project" value="TreeGrafter"/>
</dbReference>
<dbReference type="InterPro" id="IPR011659">
    <property type="entry name" value="WD40"/>
</dbReference>
<sequence length="689" mass="77336">MATSSPRPSRKAPPLTVDALWQLERVGAPSLAPDGRQLVCTLTRHSMADNQARSQLWLLPTQGRARARALTACGDKDGQPAWSPKGDRIAFLARREQEGERDATPQLYLIAPDGGEAQRASRFAPGIEAFKWQPDGRGIVFSAWVWPELKGAAAQSRRFKAHAERKETGYATSEAYYRHWDHNLPEGRVLHLLRLDLPSGRITDLFEGTELELPRDGEAGATAWDIHPSGQRIAFQHDPAARKRPSNRLAVAELDMRTRRVRALADDPQWDFGAPSYHPDGHSLALCAAETGRSHKALNELALVEGLDGRRPSWRVLTARDWDHDVEAPLRWADAGQALLFCAEQRGRRLLWRHTRATTQTAALHTEGWVQAFACTGDTLVLAADSAQHPTRLLARSLAAAGADTPRRLERWNDALLARHRLGAVQEQMVAGARGEPVQCWITYPVDFDPKRRHPVLHVIHGGPYAAAGASFNYRWNPHVLAGRGHVVVQVNYHGSSGFGFTFRDSIMGRQGELELQDLEAVTDWLQRQPWVDGERISASGGSYGGFLVAWMNGHVKTPGRYRSYVCHAGVFDRVATFAADSYMERPRDLHARYWEDPARVAAQSPHSAAQHFQTPTLVIHGARDYRVPDCNGLAYYNTLQARGIEARLLWFPDENHWVLKPRNSKLWYQEFLDWVVRHDQPAAPKKKR</sequence>
<dbReference type="Proteomes" id="UP000613266">
    <property type="component" value="Unassembled WGS sequence"/>
</dbReference>
<name>A0A931J6Q2_9BURK</name>
<dbReference type="Gene3D" id="3.40.50.1820">
    <property type="entry name" value="alpha/beta hydrolase"/>
    <property type="match status" value="1"/>
</dbReference>
<keyword evidence="4" id="KW-0378">Hydrolase</keyword>
<keyword evidence="5" id="KW-0720">Serine protease</keyword>
<dbReference type="Gene3D" id="2.120.10.30">
    <property type="entry name" value="TolB, C-terminal domain"/>
    <property type="match status" value="2"/>
</dbReference>
<dbReference type="InterPro" id="IPR011042">
    <property type="entry name" value="6-blade_b-propeller_TolB-like"/>
</dbReference>
<dbReference type="PANTHER" id="PTHR42776">
    <property type="entry name" value="SERINE PEPTIDASE S9 FAMILY MEMBER"/>
    <property type="match status" value="1"/>
</dbReference>
<keyword evidence="8" id="KW-1185">Reference proteome</keyword>
<dbReference type="FunFam" id="3.40.50.1820:FF:000028">
    <property type="entry name" value="S9 family peptidase"/>
    <property type="match status" value="1"/>
</dbReference>
<comment type="caution">
    <text evidence="7">The sequence shown here is derived from an EMBL/GenBank/DDBJ whole genome shotgun (WGS) entry which is preliminary data.</text>
</comment>
<evidence type="ECO:0000256" key="4">
    <source>
        <dbReference type="ARBA" id="ARBA00022801"/>
    </source>
</evidence>
<dbReference type="Pfam" id="PF00326">
    <property type="entry name" value="Peptidase_S9"/>
    <property type="match status" value="1"/>
</dbReference>
<evidence type="ECO:0000259" key="6">
    <source>
        <dbReference type="Pfam" id="PF00326"/>
    </source>
</evidence>